<organism evidence="1">
    <name type="scientific">Phaseolus vulgaris</name>
    <name type="common">Kidney bean</name>
    <name type="synonym">French bean</name>
    <dbReference type="NCBI Taxonomy" id="3885"/>
    <lineage>
        <taxon>Eukaryota</taxon>
        <taxon>Viridiplantae</taxon>
        <taxon>Streptophyta</taxon>
        <taxon>Embryophyta</taxon>
        <taxon>Tracheophyta</taxon>
        <taxon>Spermatophyta</taxon>
        <taxon>Magnoliopsida</taxon>
        <taxon>eudicotyledons</taxon>
        <taxon>Gunneridae</taxon>
        <taxon>Pentapetalae</taxon>
        <taxon>rosids</taxon>
        <taxon>fabids</taxon>
        <taxon>Fabales</taxon>
        <taxon>Fabaceae</taxon>
        <taxon>Papilionoideae</taxon>
        <taxon>50 kb inversion clade</taxon>
        <taxon>NPAAA clade</taxon>
        <taxon>indigoferoid/millettioid clade</taxon>
        <taxon>Phaseoleae</taxon>
        <taxon>Phaseolus</taxon>
    </lineage>
</organism>
<dbReference type="PANTHER" id="PTHR33116:SF78">
    <property type="entry name" value="OS12G0587133 PROTEIN"/>
    <property type="match status" value="1"/>
</dbReference>
<name>G8DCX3_PHAVU</name>
<dbReference type="EMBL" id="HQ632856">
    <property type="protein sequence ID" value="AER13158.1"/>
    <property type="molecule type" value="Genomic_DNA"/>
</dbReference>
<dbReference type="AlphaFoldDB" id="G8DCX3"/>
<accession>G8DCX3</accession>
<protein>
    <submittedName>
        <fullName evidence="1">Putative retrotransposon</fullName>
    </submittedName>
</protein>
<sequence length="387" mass="45862">MHSLSFLPLLMLQTPNFIELHAHEVPFKYLGLEVRGNPRKKQFWEPIVSKINAKLSVWKGRFLSMAGRICLIKLVITVVPLFYLSFFKAPVSVYNRIASIQRRFLWGWARDKRPISWKWRLANNEEGKLKDILVSKYGVDFGQRQIHQKFQSWWWRDLSKVSGEDYEVGWVQKTLCWKVGYGNKARFWEDTWVGRNNLLSQYPRLFSLSLDQGLTVGEHVLEWGGDPSGEFTVKSAYKYLENHAPIWPEGFFKQLWQVKALPNALTTAWRVLLDKMPTRSSLSRRGVWMGILFVQHKDLKVHFENFHLVHLNTKQNLVWKGLWVTTVRGIWEQRNLLIFKQGKLDAEEIFHQAQLNSWLWLKNRVHNFNFSFSDWILNPELCVKSYR</sequence>
<reference evidence="1" key="1">
    <citation type="submission" date="2010-11" db="EMBL/GenBank/DDBJ databases">
        <title>Evolution of the Rpp4 Asian soybean rust resistance locus in legumes.</title>
        <authorList>
            <person name="Freeman B.C."/>
            <person name="Lincoln L.M."/>
            <person name="Graham M.A."/>
        </authorList>
    </citation>
    <scope>NUCLEOTIDE SEQUENCE</scope>
</reference>
<proteinExistence type="predicted"/>
<dbReference type="PANTHER" id="PTHR33116">
    <property type="entry name" value="REVERSE TRANSCRIPTASE ZINC-BINDING DOMAIN-CONTAINING PROTEIN-RELATED-RELATED"/>
    <property type="match status" value="1"/>
</dbReference>
<evidence type="ECO:0000313" key="1">
    <source>
        <dbReference type="EMBL" id="AER13158.1"/>
    </source>
</evidence>